<reference evidence="10 11" key="1">
    <citation type="submission" date="2016-10" db="EMBL/GenBank/DDBJ databases">
        <authorList>
            <person name="de Groot N.N."/>
        </authorList>
    </citation>
    <scope>NUCLEOTIDE SEQUENCE [LARGE SCALE GENOMIC DNA]</scope>
    <source>
        <strain evidence="10 11">DSM 8423</strain>
    </source>
</reference>
<dbReference type="Proteomes" id="UP000198744">
    <property type="component" value="Unassembled WGS sequence"/>
</dbReference>
<dbReference type="InterPro" id="IPR051472">
    <property type="entry name" value="T3SS_Stator/FliH"/>
</dbReference>
<feature type="domain" description="Flagellar assembly protein FliH/Type III secretion system HrpE" evidence="9">
    <location>
        <begin position="93"/>
        <end position="219"/>
    </location>
</feature>
<keyword evidence="10" id="KW-0969">Cilium</keyword>
<gene>
    <name evidence="10" type="ORF">SAMN04489760_103180</name>
</gene>
<evidence type="ECO:0000256" key="3">
    <source>
        <dbReference type="ARBA" id="ARBA00016507"/>
    </source>
</evidence>
<comment type="function">
    <text evidence="1">Needed for flagellar regrowth and assembly.</text>
</comment>
<evidence type="ECO:0000256" key="7">
    <source>
        <dbReference type="ARBA" id="ARBA00023225"/>
    </source>
</evidence>
<dbReference type="InterPro" id="IPR018035">
    <property type="entry name" value="Flagellar_FliH/T3SS_HrpE"/>
</dbReference>
<feature type="region of interest" description="Disordered" evidence="8">
    <location>
        <begin position="30"/>
        <end position="50"/>
    </location>
</feature>
<dbReference type="PANTHER" id="PTHR34982:SF1">
    <property type="entry name" value="FLAGELLAR ASSEMBLY PROTEIN FLIH"/>
    <property type="match status" value="1"/>
</dbReference>
<keyword evidence="4" id="KW-0813">Transport</keyword>
<dbReference type="GO" id="GO:0044781">
    <property type="term" value="P:bacterial-type flagellum organization"/>
    <property type="evidence" value="ECO:0007669"/>
    <property type="project" value="UniProtKB-KW"/>
</dbReference>
<dbReference type="EMBL" id="FOBS01000003">
    <property type="protein sequence ID" value="SEM07067.1"/>
    <property type="molecule type" value="Genomic_DNA"/>
</dbReference>
<dbReference type="Pfam" id="PF02108">
    <property type="entry name" value="FliH"/>
    <property type="match status" value="1"/>
</dbReference>
<name>A0A1H7VE66_9BACT</name>
<evidence type="ECO:0000256" key="6">
    <source>
        <dbReference type="ARBA" id="ARBA00022927"/>
    </source>
</evidence>
<evidence type="ECO:0000256" key="4">
    <source>
        <dbReference type="ARBA" id="ARBA00022448"/>
    </source>
</evidence>
<protein>
    <recommendedName>
        <fullName evidence="3">Flagellar assembly protein FliH</fullName>
    </recommendedName>
</protein>
<comment type="similarity">
    <text evidence="2">Belongs to the FliH family.</text>
</comment>
<proteinExistence type="inferred from homology"/>
<sequence length="229" mass="25893">MYRPSRVIKSQDVSFVSEASGMTRDFIPLNLKEKGEGTKGPSEERKKQKEIERILQQTERKIAEVQKSAYEEGFSAGVKEGSETQRNEMLTVVNTLHALTEEIRIFKEKTLEASEKQVLDLCFSIAEMVVHKEISTDQSVILGVLKEAFRNIVERENIKVRLNPVDFQYMVEIKSDFINSMDGVRNVFFEEDGSISRGGAVIETDSGEVDARISEQLHEIKSGIMNLAS</sequence>
<evidence type="ECO:0000256" key="2">
    <source>
        <dbReference type="ARBA" id="ARBA00006602"/>
    </source>
</evidence>
<feature type="compositionally biased region" description="Basic and acidic residues" evidence="8">
    <location>
        <begin position="31"/>
        <end position="50"/>
    </location>
</feature>
<keyword evidence="10" id="KW-0966">Cell projection</keyword>
<organism evidence="10 11">
    <name type="scientific">Syntrophus gentianae</name>
    <dbReference type="NCBI Taxonomy" id="43775"/>
    <lineage>
        <taxon>Bacteria</taxon>
        <taxon>Pseudomonadati</taxon>
        <taxon>Thermodesulfobacteriota</taxon>
        <taxon>Syntrophia</taxon>
        <taxon>Syntrophales</taxon>
        <taxon>Syntrophaceae</taxon>
        <taxon>Syntrophus</taxon>
    </lineage>
</organism>
<keyword evidence="6" id="KW-0653">Protein transport</keyword>
<keyword evidence="10" id="KW-0282">Flagellum</keyword>
<dbReference type="GO" id="GO:0015031">
    <property type="term" value="P:protein transport"/>
    <property type="evidence" value="ECO:0007669"/>
    <property type="project" value="UniProtKB-KW"/>
</dbReference>
<dbReference type="AlphaFoldDB" id="A0A1H7VE66"/>
<keyword evidence="11" id="KW-1185">Reference proteome</keyword>
<evidence type="ECO:0000256" key="1">
    <source>
        <dbReference type="ARBA" id="ARBA00003041"/>
    </source>
</evidence>
<keyword evidence="7" id="KW-1006">Bacterial flagellum protein export</keyword>
<keyword evidence="5" id="KW-1005">Bacterial flagellum biogenesis</keyword>
<dbReference type="GO" id="GO:0005829">
    <property type="term" value="C:cytosol"/>
    <property type="evidence" value="ECO:0007669"/>
    <property type="project" value="TreeGrafter"/>
</dbReference>
<evidence type="ECO:0000313" key="11">
    <source>
        <dbReference type="Proteomes" id="UP000198744"/>
    </source>
</evidence>
<evidence type="ECO:0000256" key="5">
    <source>
        <dbReference type="ARBA" id="ARBA00022795"/>
    </source>
</evidence>
<dbReference type="PANTHER" id="PTHR34982">
    <property type="entry name" value="YOP PROTEINS TRANSLOCATION PROTEIN L"/>
    <property type="match status" value="1"/>
</dbReference>
<evidence type="ECO:0000256" key="8">
    <source>
        <dbReference type="SAM" id="MobiDB-lite"/>
    </source>
</evidence>
<evidence type="ECO:0000259" key="9">
    <source>
        <dbReference type="Pfam" id="PF02108"/>
    </source>
</evidence>
<dbReference type="STRING" id="43775.SAMN04489760_103180"/>
<evidence type="ECO:0000313" key="10">
    <source>
        <dbReference type="EMBL" id="SEM07067.1"/>
    </source>
</evidence>
<accession>A0A1H7VE66</accession>